<dbReference type="Proteomes" id="UP001369082">
    <property type="component" value="Unassembled WGS sequence"/>
</dbReference>
<organism evidence="2 3">
    <name type="scientific">Psychromonas aquatilis</name>
    <dbReference type="NCBI Taxonomy" id="2005072"/>
    <lineage>
        <taxon>Bacteria</taxon>
        <taxon>Pseudomonadati</taxon>
        <taxon>Pseudomonadota</taxon>
        <taxon>Gammaproteobacteria</taxon>
        <taxon>Alteromonadales</taxon>
        <taxon>Psychromonadaceae</taxon>
        <taxon>Psychromonas</taxon>
    </lineage>
</organism>
<sequence>MVFNGIKQDGSELKELINGHFLSSFLLGSTLGFLFSPLMSTPLVIGLCWLFFIFFPVRRIAIVLRKTALAFRETLQSFIGLNVHGCRAPPHVSG</sequence>
<evidence type="ECO:0000313" key="2">
    <source>
        <dbReference type="EMBL" id="MEL0628342.1"/>
    </source>
</evidence>
<accession>A0ABU9GM03</accession>
<protein>
    <submittedName>
        <fullName evidence="2">Uncharacterized protein</fullName>
    </submittedName>
</protein>
<comment type="caution">
    <text evidence="2">The sequence shown here is derived from an EMBL/GenBank/DDBJ whole genome shotgun (WGS) entry which is preliminary data.</text>
</comment>
<keyword evidence="1" id="KW-0472">Membrane</keyword>
<name>A0ABU9GM03_9GAMM</name>
<feature type="transmembrane region" description="Helical" evidence="1">
    <location>
        <begin position="31"/>
        <end position="57"/>
    </location>
</feature>
<dbReference type="RefSeq" id="WP_341596291.1">
    <property type="nucleotide sequence ID" value="NZ_JBAKAZ010000004.1"/>
</dbReference>
<evidence type="ECO:0000256" key="1">
    <source>
        <dbReference type="SAM" id="Phobius"/>
    </source>
</evidence>
<keyword evidence="1" id="KW-0812">Transmembrane</keyword>
<dbReference type="EMBL" id="JBAKAZ010000004">
    <property type="protein sequence ID" value="MEL0628342.1"/>
    <property type="molecule type" value="Genomic_DNA"/>
</dbReference>
<proteinExistence type="predicted"/>
<evidence type="ECO:0000313" key="3">
    <source>
        <dbReference type="Proteomes" id="UP001369082"/>
    </source>
</evidence>
<gene>
    <name evidence="2" type="ORF">V6256_01860</name>
</gene>
<keyword evidence="3" id="KW-1185">Reference proteome</keyword>
<keyword evidence="1" id="KW-1133">Transmembrane helix</keyword>
<reference evidence="2 3" key="1">
    <citation type="submission" date="2024-02" db="EMBL/GenBank/DDBJ databases">
        <title>Bacteria isolated from the canopy kelp, Nereocystis luetkeana.</title>
        <authorList>
            <person name="Pfister C.A."/>
            <person name="Younker I.T."/>
            <person name="Light S.H."/>
        </authorList>
    </citation>
    <scope>NUCLEOTIDE SEQUENCE [LARGE SCALE GENOMIC DNA]</scope>
    <source>
        <strain evidence="2 3">TI.1.05</strain>
    </source>
</reference>